<evidence type="ECO:0000313" key="13">
    <source>
        <dbReference type="Proteomes" id="UP000887574"/>
    </source>
</evidence>
<keyword evidence="3" id="KW-0479">Metal-binding</keyword>
<evidence type="ECO:0000259" key="11">
    <source>
        <dbReference type="PROSITE" id="PS51030"/>
    </source>
</evidence>
<evidence type="ECO:0000256" key="8">
    <source>
        <dbReference type="ARBA" id="ARBA00023163"/>
    </source>
</evidence>
<evidence type="ECO:0000256" key="6">
    <source>
        <dbReference type="ARBA" id="ARBA00023015"/>
    </source>
</evidence>
<dbReference type="Gene3D" id="3.30.50.10">
    <property type="entry name" value="Erythroid Transcription Factor GATA-1, subunit A"/>
    <property type="match status" value="1"/>
</dbReference>
<keyword evidence="6" id="KW-0805">Transcription regulation</keyword>
<dbReference type="Gene3D" id="1.10.565.10">
    <property type="entry name" value="Retinoid X Receptor"/>
    <property type="match status" value="1"/>
</dbReference>
<dbReference type="PROSITE" id="PS51030">
    <property type="entry name" value="NUCLEAR_REC_DBD_2"/>
    <property type="match status" value="1"/>
</dbReference>
<dbReference type="SUPFAM" id="SSF57716">
    <property type="entry name" value="Glucocorticoid receptor-like (DNA-binding domain)"/>
    <property type="match status" value="1"/>
</dbReference>
<sequence length="443" mass="50623">MHTNMAQNNRLNSSNRIINHLQWRGLPVLFDPNGYLPNHENTKIVASQPLLQAANIKAPSPPGYGMDCAICGQRSHGHHFGVLACRACASFFRRTVAENKTYECIRNNACDIRKEGMRNVCRACRLRRCHECGMRKEDIEQQNNNGSTNAAQSVQNSSAKMSLISFSSNPLQNAAELSEQMPLLSRILRGYECFINAQKSLSIVDNPKSLFQEQKSRVPTKEDIIKMDHHSMSLLYTMLNDYMESFAQLEHTNKVTLLQACWTQTMLLHRCYLSISMHPDVNDTAFVISHGFTMRAENLEEMLRESAVMHGIVVEEYVNMKRPIMEKSMALCKKFKKLKCRQLDILALMTIVVWFEAERLDIMSEEMAAHKRSCLIEWHSNLISVWGLDEGGFRLAQLMCLLVDVNQVTANIKEVLMLFKLFAPQIFEPTVTQGLFKSDCEYD</sequence>
<dbReference type="InterPro" id="IPR001628">
    <property type="entry name" value="Znf_hrmn_rcpt"/>
</dbReference>
<evidence type="ECO:0000256" key="2">
    <source>
        <dbReference type="ARBA" id="ARBA00005993"/>
    </source>
</evidence>
<dbReference type="GO" id="GO:0006357">
    <property type="term" value="P:regulation of transcription by RNA polymerase II"/>
    <property type="evidence" value="ECO:0007669"/>
    <property type="project" value="TreeGrafter"/>
</dbReference>
<keyword evidence="5" id="KW-0862">Zinc</keyword>
<dbReference type="GO" id="GO:0000978">
    <property type="term" value="F:RNA polymerase II cis-regulatory region sequence-specific DNA binding"/>
    <property type="evidence" value="ECO:0007669"/>
    <property type="project" value="InterPro"/>
</dbReference>
<feature type="domain" description="NR LBD" evidence="12">
    <location>
        <begin position="179"/>
        <end position="438"/>
    </location>
</feature>
<dbReference type="PRINTS" id="PR00047">
    <property type="entry name" value="STROIDFINGER"/>
</dbReference>
<protein>
    <submittedName>
        <fullName evidence="14">Uncharacterized protein</fullName>
    </submittedName>
</protein>
<evidence type="ECO:0000256" key="4">
    <source>
        <dbReference type="ARBA" id="ARBA00022771"/>
    </source>
</evidence>
<keyword evidence="8" id="KW-0804">Transcription</keyword>
<dbReference type="InterPro" id="IPR035500">
    <property type="entry name" value="NHR-like_dom_sf"/>
</dbReference>
<name>A0A915DF02_9BILA</name>
<evidence type="ECO:0000256" key="5">
    <source>
        <dbReference type="ARBA" id="ARBA00022833"/>
    </source>
</evidence>
<feature type="domain" description="Nuclear receptor" evidence="11">
    <location>
        <begin position="65"/>
        <end position="141"/>
    </location>
</feature>
<evidence type="ECO:0000256" key="7">
    <source>
        <dbReference type="ARBA" id="ARBA00023125"/>
    </source>
</evidence>
<organism evidence="13 14">
    <name type="scientific">Ditylenchus dipsaci</name>
    <dbReference type="NCBI Taxonomy" id="166011"/>
    <lineage>
        <taxon>Eukaryota</taxon>
        <taxon>Metazoa</taxon>
        <taxon>Ecdysozoa</taxon>
        <taxon>Nematoda</taxon>
        <taxon>Chromadorea</taxon>
        <taxon>Rhabditida</taxon>
        <taxon>Tylenchina</taxon>
        <taxon>Tylenchomorpha</taxon>
        <taxon>Sphaerularioidea</taxon>
        <taxon>Anguinidae</taxon>
        <taxon>Anguininae</taxon>
        <taxon>Ditylenchus</taxon>
    </lineage>
</organism>
<keyword evidence="7" id="KW-0238">DNA-binding</keyword>
<keyword evidence="4" id="KW-0863">Zinc-finger</keyword>
<comment type="similarity">
    <text evidence="2">Belongs to the nuclear hormone receptor family.</text>
</comment>
<dbReference type="SUPFAM" id="SSF48508">
    <property type="entry name" value="Nuclear receptor ligand-binding domain"/>
    <property type="match status" value="1"/>
</dbReference>
<keyword evidence="9" id="KW-0675">Receptor</keyword>
<evidence type="ECO:0000313" key="14">
    <source>
        <dbReference type="WBParaSite" id="jg1855"/>
    </source>
</evidence>
<keyword evidence="10" id="KW-0539">Nucleus</keyword>
<evidence type="ECO:0000259" key="12">
    <source>
        <dbReference type="PROSITE" id="PS51843"/>
    </source>
</evidence>
<reference evidence="14" key="1">
    <citation type="submission" date="2022-11" db="UniProtKB">
        <authorList>
            <consortium name="WormBaseParasite"/>
        </authorList>
    </citation>
    <scope>IDENTIFICATION</scope>
</reference>
<dbReference type="Pfam" id="PF00105">
    <property type="entry name" value="zf-C4"/>
    <property type="match status" value="1"/>
</dbReference>
<keyword evidence="13" id="KW-1185">Reference proteome</keyword>
<dbReference type="SMART" id="SM00399">
    <property type="entry name" value="ZnF_C4"/>
    <property type="match status" value="1"/>
</dbReference>
<evidence type="ECO:0000256" key="3">
    <source>
        <dbReference type="ARBA" id="ARBA00022723"/>
    </source>
</evidence>
<proteinExistence type="inferred from homology"/>
<dbReference type="PANTHER" id="PTHR46011">
    <property type="entry name" value="NUCLEAR HORMONE RECEPTOR FAMILY MEMBER NHR-86-RELATED"/>
    <property type="match status" value="1"/>
</dbReference>
<dbReference type="PROSITE" id="PS00031">
    <property type="entry name" value="NUCLEAR_REC_DBD_1"/>
    <property type="match status" value="1"/>
</dbReference>
<dbReference type="InterPro" id="IPR049636">
    <property type="entry name" value="HNF4-like_DBD"/>
</dbReference>
<dbReference type="CDD" id="cd06960">
    <property type="entry name" value="NR_DBD_HNF4A"/>
    <property type="match status" value="1"/>
</dbReference>
<dbReference type="PROSITE" id="PS51843">
    <property type="entry name" value="NR_LBD"/>
    <property type="match status" value="1"/>
</dbReference>
<evidence type="ECO:0000256" key="10">
    <source>
        <dbReference type="ARBA" id="ARBA00023242"/>
    </source>
</evidence>
<dbReference type="PANTHER" id="PTHR46011:SF32">
    <property type="entry name" value="NUCLEAR HORMONE RECEPTOR FAMILY"/>
    <property type="match status" value="1"/>
</dbReference>
<dbReference type="GO" id="GO:0005634">
    <property type="term" value="C:nucleus"/>
    <property type="evidence" value="ECO:0007669"/>
    <property type="project" value="UniProtKB-SubCell"/>
</dbReference>
<dbReference type="GO" id="GO:0003700">
    <property type="term" value="F:DNA-binding transcription factor activity"/>
    <property type="evidence" value="ECO:0007669"/>
    <property type="project" value="InterPro"/>
</dbReference>
<dbReference type="WBParaSite" id="jg1855">
    <property type="protein sequence ID" value="jg1855"/>
    <property type="gene ID" value="jg1855"/>
</dbReference>
<comment type="subcellular location">
    <subcellularLocation>
        <location evidence="1">Nucleus</location>
    </subcellularLocation>
</comment>
<evidence type="ECO:0000256" key="1">
    <source>
        <dbReference type="ARBA" id="ARBA00004123"/>
    </source>
</evidence>
<accession>A0A915DF02</accession>
<dbReference type="InterPro" id="IPR013088">
    <property type="entry name" value="Znf_NHR/GATA"/>
</dbReference>
<dbReference type="GO" id="GO:0008270">
    <property type="term" value="F:zinc ion binding"/>
    <property type="evidence" value="ECO:0007669"/>
    <property type="project" value="UniProtKB-KW"/>
</dbReference>
<dbReference type="AlphaFoldDB" id="A0A915DF02"/>
<dbReference type="Proteomes" id="UP000887574">
    <property type="component" value="Unplaced"/>
</dbReference>
<dbReference type="Pfam" id="PF00104">
    <property type="entry name" value="Hormone_recep"/>
    <property type="match status" value="1"/>
</dbReference>
<dbReference type="InterPro" id="IPR000536">
    <property type="entry name" value="Nucl_hrmn_rcpt_lig-bd"/>
</dbReference>
<evidence type="ECO:0000256" key="9">
    <source>
        <dbReference type="ARBA" id="ARBA00023170"/>
    </source>
</evidence>